<dbReference type="STRING" id="1617427.UZ20_WS6002000058"/>
<dbReference type="SMART" id="SM00554">
    <property type="entry name" value="FAS1"/>
    <property type="match status" value="2"/>
</dbReference>
<dbReference type="PROSITE" id="PS50213">
    <property type="entry name" value="FAS1"/>
    <property type="match status" value="2"/>
</dbReference>
<dbReference type="InterPro" id="IPR000782">
    <property type="entry name" value="FAS1_domain"/>
</dbReference>
<dbReference type="InterPro" id="IPR036378">
    <property type="entry name" value="FAS1_dom_sf"/>
</dbReference>
<proteinExistence type="predicted"/>
<dbReference type="Pfam" id="PF02469">
    <property type="entry name" value="Fasciclin"/>
    <property type="match status" value="2"/>
</dbReference>
<protein>
    <submittedName>
        <fullName evidence="2">Fasciclin domain protein</fullName>
    </submittedName>
</protein>
<dbReference type="AlphaFoldDB" id="A0A136KL56"/>
<comment type="caution">
    <text evidence="2">The sequence shown here is derived from an EMBL/GenBank/DDBJ whole genome shotgun (WGS) entry which is preliminary data.</text>
</comment>
<feature type="domain" description="FAS1" evidence="1">
    <location>
        <begin position="1"/>
        <end position="125"/>
    </location>
</feature>
<dbReference type="Gene3D" id="2.30.180.10">
    <property type="entry name" value="FAS1 domain"/>
    <property type="match status" value="2"/>
</dbReference>
<dbReference type="EMBL" id="JYPD01000008">
    <property type="protein sequence ID" value="KXK10144.1"/>
    <property type="molecule type" value="Genomic_DNA"/>
</dbReference>
<dbReference type="InterPro" id="IPR050904">
    <property type="entry name" value="Adhesion/Biosynth-related"/>
</dbReference>
<dbReference type="FunFam" id="2.30.180.10:FF:000032">
    <property type="entry name" value="Fasciclin domain-containing protein, putative"/>
    <property type="match status" value="2"/>
</dbReference>
<name>A0A136KL56_9BACT</name>
<dbReference type="PANTHER" id="PTHR10900">
    <property type="entry name" value="PERIOSTIN-RELATED"/>
    <property type="match status" value="1"/>
</dbReference>
<dbReference type="GO" id="GO:0005615">
    <property type="term" value="C:extracellular space"/>
    <property type="evidence" value="ECO:0007669"/>
    <property type="project" value="TreeGrafter"/>
</dbReference>
<sequence>MSENNLSTLETALEAAGLLSTVTESETNLTVFAPTNQAFSDIQETVNSLLLPENKEKLVEVLTSHVVENKVLSNQLSDGMTVPTLSEAELKVRITDNEVYINDSKVTKADVVAGNITIHIIDKVIVSDNFGNIVETAQGTADLSTLVTAVVAAELVGNLADSNASLTVFAPVNSAFAKIQDTVNTLVTSADKQPLQYVLLTHVVGSEVFAGELRNGQEITTLSGVKLSVEISNDQVFLVGPKNRVEVIATNVLTTNGIVHLINDVILP</sequence>
<dbReference type="Proteomes" id="UP000070449">
    <property type="component" value="Unassembled WGS sequence"/>
</dbReference>
<accession>A0A136KL56</accession>
<dbReference type="SUPFAM" id="SSF82153">
    <property type="entry name" value="FAS1 domain"/>
    <property type="match status" value="2"/>
</dbReference>
<feature type="domain" description="FAS1" evidence="1">
    <location>
        <begin position="130"/>
        <end position="266"/>
    </location>
</feature>
<reference evidence="2 3" key="1">
    <citation type="submission" date="2015-02" db="EMBL/GenBank/DDBJ databases">
        <title>Improved understanding of the partial-nitritation anammox process through 23 genomes representing the majority of the microbial community.</title>
        <authorList>
            <person name="Speth D.R."/>
            <person name="In T Zandt M."/>
            <person name="Guerrero Cruz S."/>
            <person name="Jetten M.S."/>
            <person name="Dutilh B.E."/>
        </authorList>
    </citation>
    <scope>NUCLEOTIDE SEQUENCE [LARGE SCALE GENOMIC DNA]</scope>
    <source>
        <strain evidence="2">OLB21</strain>
    </source>
</reference>
<organism evidence="2 3">
    <name type="scientific">candidate division WS6 bacterium OLB21</name>
    <dbReference type="NCBI Taxonomy" id="1617427"/>
    <lineage>
        <taxon>Bacteria</taxon>
        <taxon>Candidatus Dojkabacteria</taxon>
    </lineage>
</organism>
<evidence type="ECO:0000313" key="3">
    <source>
        <dbReference type="Proteomes" id="UP000070449"/>
    </source>
</evidence>
<evidence type="ECO:0000259" key="1">
    <source>
        <dbReference type="PROSITE" id="PS50213"/>
    </source>
</evidence>
<evidence type="ECO:0000313" key="2">
    <source>
        <dbReference type="EMBL" id="KXK10144.1"/>
    </source>
</evidence>
<dbReference type="PANTHER" id="PTHR10900:SF77">
    <property type="entry name" value="FI19380P1"/>
    <property type="match status" value="1"/>
</dbReference>
<gene>
    <name evidence="2" type="ORF">UZ20_WS6002000058</name>
</gene>